<reference evidence="2" key="1">
    <citation type="submission" date="2018-08" db="EMBL/GenBank/DDBJ databases">
        <authorList>
            <person name="Rossello M."/>
        </authorList>
    </citation>
    <scope>NUCLEOTIDE SEQUENCE [LARGE SCALE GENOMIC DNA]</scope>
    <source>
        <strain evidence="2">cv. Chinese Spring</strain>
    </source>
</reference>
<dbReference type="Gramene" id="TraesWEE_scaffold_030115_01G000500.1">
    <property type="protein sequence ID" value="TraesWEE_scaffold_030115_01G000500.1"/>
    <property type="gene ID" value="TraesWEE_scaffold_030115_01G000500"/>
</dbReference>
<sequence>MEPQLPVAAAATNAPAAAPEISRPFIAGTEDGGHKRVLTCTGAERDWEIVFADLLPKVSELVLASDVKDYMALRGVCKPWRAATADPKLVGMDPRFFPWHWEMAKGDERTDDNARFVNNLTDASIKVHIPREYGDVVAAAEGLLVLLAVGWEMRLFNPVTGAVADLPNVFPENPPWAIEWNAAGMVYNDGEADPTVVLYVTVGSFREVIMHAKPGDVRWQIVDPSPALSESGLSVRGQFFLPTLEGDLLRYALRPQPHFVCVARQHARHRLSNNSFIRSFLQLARHRDGVMRMQLVRDILVVFPSEHVDMVVELFWVDVTEGSLTLVQQQDLADGDDRRGDYMLALGIGSDESESDD</sequence>
<accession>A0A3B6H3R2</accession>
<dbReference type="Gramene" id="TraesARI3D03G02025030.1">
    <property type="protein sequence ID" value="TraesARI3D03G02025030.1"/>
    <property type="gene ID" value="TraesARI3D03G02025030"/>
</dbReference>
<dbReference type="Gramene" id="TraesPARA_EIv1.0_1170270.1">
    <property type="protein sequence ID" value="TraesPARA_EIv1.0_1170270.1.CDS"/>
    <property type="gene ID" value="TraesPARA_EIv1.0_1170270"/>
</dbReference>
<dbReference type="Proteomes" id="UP000019116">
    <property type="component" value="Chromosome 3D"/>
</dbReference>
<protein>
    <recommendedName>
        <fullName evidence="1">KIB1-4 beta-propeller domain-containing protein</fullName>
    </recommendedName>
</protein>
<reference evidence="2" key="2">
    <citation type="submission" date="2018-10" db="UniProtKB">
        <authorList>
            <consortium name="EnsemblPlants"/>
        </authorList>
    </citation>
    <scope>IDENTIFICATION</scope>
</reference>
<name>A0A3B6H3R2_WHEAT</name>
<dbReference type="Gramene" id="TraesNOR3D03G02017040.1">
    <property type="protein sequence ID" value="TraesNOR3D03G02017040.1"/>
    <property type="gene ID" value="TraesNOR3D03G02017040"/>
</dbReference>
<dbReference type="PANTHER" id="PTHR33165">
    <property type="entry name" value="F-BOX DOMAIN CONTAINING PROTEIN-LIKE-RELATED"/>
    <property type="match status" value="1"/>
</dbReference>
<dbReference type="EnsemblPlants" id="TraesCS3D02G504100.1">
    <property type="protein sequence ID" value="TraesCS3D02G504100.1"/>
    <property type="gene ID" value="TraesCS3D02G504100"/>
</dbReference>
<dbReference type="Pfam" id="PF03478">
    <property type="entry name" value="Beta-prop_KIB1-4"/>
    <property type="match status" value="1"/>
</dbReference>
<dbReference type="OrthoDB" id="663602at2759"/>
<dbReference type="Gramene" id="TraesCS3D02G504100.1">
    <property type="protein sequence ID" value="TraesCS3D02G504100.1"/>
    <property type="gene ID" value="TraesCS3D02G504100"/>
</dbReference>
<evidence type="ECO:0000259" key="1">
    <source>
        <dbReference type="Pfam" id="PF03478"/>
    </source>
</evidence>
<evidence type="ECO:0000313" key="2">
    <source>
        <dbReference type="EnsemblPlants" id="TraesCS3D02G504100.1"/>
    </source>
</evidence>
<feature type="domain" description="KIB1-4 beta-propeller" evidence="1">
    <location>
        <begin position="126"/>
        <end position="258"/>
    </location>
</feature>
<dbReference type="Gramene" id="TraesCS3D03G1112100.1">
    <property type="protein sequence ID" value="TraesCS3D03G1112100.1.CDS"/>
    <property type="gene ID" value="TraesCS3D03G1112100"/>
</dbReference>
<dbReference type="Gramene" id="TraesLAC3D03G01932200.1">
    <property type="protein sequence ID" value="TraesLAC3D03G01932200.1"/>
    <property type="gene ID" value="TraesLAC3D03G01932200"/>
</dbReference>
<dbReference type="Gramene" id="TraesROB_scaffold_072849_01G000200.1">
    <property type="protein sequence ID" value="TraesROB_scaffold_072849_01G000200.1"/>
    <property type="gene ID" value="TraesROB_scaffold_072849_01G000200"/>
</dbReference>
<dbReference type="Gramene" id="TraesJUL3D03G02009000.1">
    <property type="protein sequence ID" value="TraesJUL3D03G02009000.1"/>
    <property type="gene ID" value="TraesJUL3D03G02009000"/>
</dbReference>
<organism evidence="2">
    <name type="scientific">Triticum aestivum</name>
    <name type="common">Wheat</name>
    <dbReference type="NCBI Taxonomy" id="4565"/>
    <lineage>
        <taxon>Eukaryota</taxon>
        <taxon>Viridiplantae</taxon>
        <taxon>Streptophyta</taxon>
        <taxon>Embryophyta</taxon>
        <taxon>Tracheophyta</taxon>
        <taxon>Spermatophyta</taxon>
        <taxon>Magnoliopsida</taxon>
        <taxon>Liliopsida</taxon>
        <taxon>Poales</taxon>
        <taxon>Poaceae</taxon>
        <taxon>BOP clade</taxon>
        <taxon>Pooideae</taxon>
        <taxon>Triticodae</taxon>
        <taxon>Triticeae</taxon>
        <taxon>Triticinae</taxon>
        <taxon>Triticum</taxon>
    </lineage>
</organism>
<proteinExistence type="predicted"/>
<dbReference type="Gramene" id="TraesSYM3D03G02016020.1">
    <property type="protein sequence ID" value="TraesSYM3D03G02016020.1"/>
    <property type="gene ID" value="TraesSYM3D03G02016020"/>
</dbReference>
<dbReference type="OMA" id="FREVIMH"/>
<dbReference type="PANTHER" id="PTHR33165:SF33">
    <property type="entry name" value="DUF295 DOMAIN-CONTAINING PROTEIN"/>
    <property type="match status" value="1"/>
</dbReference>
<keyword evidence="3" id="KW-1185">Reference proteome</keyword>
<dbReference type="Gramene" id="TraesCLE_scaffold_035924_01G000100.1">
    <property type="protein sequence ID" value="TraesCLE_scaffold_035924_01G000100.1"/>
    <property type="gene ID" value="TraesCLE_scaffold_035924_01G000100"/>
</dbReference>
<evidence type="ECO:0000313" key="3">
    <source>
        <dbReference type="Proteomes" id="UP000019116"/>
    </source>
</evidence>
<dbReference type="Gramene" id="TraesCAD_scaffold_034828_01G000100.1">
    <property type="protein sequence ID" value="TraesCAD_scaffold_034828_01G000100.1"/>
    <property type="gene ID" value="TraesCAD_scaffold_034828_01G000100"/>
</dbReference>
<dbReference type="Gramene" id="TraesRN3D0101164200.1">
    <property type="protein sequence ID" value="TraesRN3D0101164200.1"/>
    <property type="gene ID" value="TraesRN3D0101164200"/>
</dbReference>
<dbReference type="AlphaFoldDB" id="A0A3B6H3R2"/>
<dbReference type="Gramene" id="TraesJAG3D03G01997740.1">
    <property type="protein sequence ID" value="TraesJAG3D03G01997740.1"/>
    <property type="gene ID" value="TraesJAG3D03G01997740"/>
</dbReference>
<dbReference type="Gramene" id="TraesLDM3D03G01988950.1">
    <property type="protein sequence ID" value="TraesLDM3D03G01988950.1"/>
    <property type="gene ID" value="TraesLDM3D03G01988950"/>
</dbReference>
<dbReference type="Gramene" id="TraesMAC3D03G01989020.1">
    <property type="protein sequence ID" value="TraesMAC3D03G01989020.1"/>
    <property type="gene ID" value="TraesMAC3D03G01989020"/>
</dbReference>
<dbReference type="Gramene" id="TraesSTA3D03G01985940.1">
    <property type="protein sequence ID" value="TraesSTA3D03G01985940.1"/>
    <property type="gene ID" value="TraesSTA3D03G01985940"/>
</dbReference>
<dbReference type="InterPro" id="IPR005174">
    <property type="entry name" value="KIB1-4_b-propeller"/>
</dbReference>